<feature type="transmembrane region" description="Helical" evidence="1">
    <location>
        <begin position="7"/>
        <end position="27"/>
    </location>
</feature>
<keyword evidence="1" id="KW-1133">Transmembrane helix</keyword>
<dbReference type="RefSeq" id="XP_022310457.1">
    <property type="nucleotide sequence ID" value="XM_022454749.1"/>
</dbReference>
<evidence type="ECO:0000313" key="3">
    <source>
        <dbReference type="RefSeq" id="XP_022310457.1"/>
    </source>
</evidence>
<name>A0A8B8C440_CRAVI</name>
<proteinExistence type="predicted"/>
<reference evidence="3" key="1">
    <citation type="submission" date="2025-08" db="UniProtKB">
        <authorList>
            <consortium name="RefSeq"/>
        </authorList>
    </citation>
    <scope>IDENTIFICATION</scope>
    <source>
        <tissue evidence="3">Whole sample</tissue>
    </source>
</reference>
<evidence type="ECO:0000256" key="1">
    <source>
        <dbReference type="SAM" id="Phobius"/>
    </source>
</evidence>
<gene>
    <name evidence="3" type="primary">LOC111115865</name>
</gene>
<keyword evidence="2" id="KW-1185">Reference proteome</keyword>
<evidence type="ECO:0000313" key="2">
    <source>
        <dbReference type="Proteomes" id="UP000694844"/>
    </source>
</evidence>
<protein>
    <submittedName>
        <fullName evidence="3">Uncharacterized protein LOC111115865</fullName>
    </submittedName>
</protein>
<dbReference type="GeneID" id="111115865"/>
<keyword evidence="1" id="KW-0472">Membrane</keyword>
<dbReference type="AlphaFoldDB" id="A0A8B8C440"/>
<organism evidence="2 3">
    <name type="scientific">Crassostrea virginica</name>
    <name type="common">Eastern oyster</name>
    <dbReference type="NCBI Taxonomy" id="6565"/>
    <lineage>
        <taxon>Eukaryota</taxon>
        <taxon>Metazoa</taxon>
        <taxon>Spiralia</taxon>
        <taxon>Lophotrochozoa</taxon>
        <taxon>Mollusca</taxon>
        <taxon>Bivalvia</taxon>
        <taxon>Autobranchia</taxon>
        <taxon>Pteriomorphia</taxon>
        <taxon>Ostreida</taxon>
        <taxon>Ostreoidea</taxon>
        <taxon>Ostreidae</taxon>
        <taxon>Crassostrea</taxon>
    </lineage>
</organism>
<accession>A0A8B8C440</accession>
<keyword evidence="1" id="KW-0812">Transmembrane</keyword>
<dbReference type="KEGG" id="cvn:111115865"/>
<dbReference type="Proteomes" id="UP000694844">
    <property type="component" value="Chromosome 9"/>
</dbReference>
<sequence>MCICTNMALYTVTYVMATVMVFCFSYASDKNEFCFDKKGQFSYLGHFSKQDNYTCERKCSVMIDEFNMCRHSSSWITVHLTIGGKMYTYDICLHSTVYLDVSINCSAWEIENVPLNQSGAFKKQGSVFPNEDGQCHCRQGPRAPLAI</sequence>